<reference evidence="1 2" key="1">
    <citation type="submission" date="2019-12" db="EMBL/GenBank/DDBJ databases">
        <title>Salinicoccus cyprini sp. nov., isolated from gastro-intestinal tract of mirror carp, Cyprinus carpio var. specularis, collected from Gobind Sagar Reservoir, Himachal Pradesh, India.</title>
        <authorList>
            <person name="Talwar C."/>
            <person name="Singh A.K."/>
            <person name="Lal R."/>
            <person name="Negi R.K."/>
        </authorList>
    </citation>
    <scope>NUCLEOTIDE SEQUENCE [LARGE SCALE GENOMIC DNA]</scope>
    <source>
        <strain evidence="1 2">J-82</strain>
    </source>
</reference>
<protein>
    <submittedName>
        <fullName evidence="1">Uncharacterized protein</fullName>
    </submittedName>
</protein>
<evidence type="ECO:0000313" key="1">
    <source>
        <dbReference type="EMBL" id="MXQ52100.1"/>
    </source>
</evidence>
<dbReference type="RefSeq" id="WP_160657849.1">
    <property type="nucleotide sequence ID" value="NZ_JBHRWU010000001.1"/>
</dbReference>
<comment type="caution">
    <text evidence="1">The sequence shown here is derived from an EMBL/GenBank/DDBJ whole genome shotgun (WGS) entry which is preliminary data.</text>
</comment>
<organism evidence="1 2">
    <name type="scientific">Salinicoccus hispanicus</name>
    <dbReference type="NCBI Taxonomy" id="157225"/>
    <lineage>
        <taxon>Bacteria</taxon>
        <taxon>Bacillati</taxon>
        <taxon>Bacillota</taxon>
        <taxon>Bacilli</taxon>
        <taxon>Bacillales</taxon>
        <taxon>Staphylococcaceae</taxon>
        <taxon>Salinicoccus</taxon>
    </lineage>
</organism>
<keyword evidence="2" id="KW-1185">Reference proteome</keyword>
<dbReference type="EMBL" id="WUUK01000005">
    <property type="protein sequence ID" value="MXQ52100.1"/>
    <property type="molecule type" value="Genomic_DNA"/>
</dbReference>
<proteinExistence type="predicted"/>
<name>A0A6N8U1X5_9STAP</name>
<evidence type="ECO:0000313" key="2">
    <source>
        <dbReference type="Proteomes" id="UP000436284"/>
    </source>
</evidence>
<dbReference type="AlphaFoldDB" id="A0A6N8U1X5"/>
<dbReference type="Proteomes" id="UP000436284">
    <property type="component" value="Unassembled WGS sequence"/>
</dbReference>
<sequence length="45" mass="5212">MFSTDRVSADLRMAEYKRMAESSIHLSEKKKVAKTKKSFLARMFG</sequence>
<gene>
    <name evidence="1" type="ORF">GQ671_12570</name>
</gene>
<accession>A0A6N8U1X5</accession>